<dbReference type="EMBL" id="CP001230">
    <property type="protein sequence ID" value="ACO04387.1"/>
    <property type="molecule type" value="Genomic_DNA"/>
</dbReference>
<dbReference type="PaxDb" id="123214-PERMA_0953"/>
<organism evidence="2 3">
    <name type="scientific">Persephonella marina (strain DSM 14350 / EX-H1)</name>
    <dbReference type="NCBI Taxonomy" id="123214"/>
    <lineage>
        <taxon>Bacteria</taxon>
        <taxon>Pseudomonadati</taxon>
        <taxon>Aquificota</taxon>
        <taxon>Aquificia</taxon>
        <taxon>Aquificales</taxon>
        <taxon>Hydrogenothermaceae</taxon>
        <taxon>Persephonella</taxon>
    </lineage>
</organism>
<keyword evidence="3" id="KW-1185">Reference proteome</keyword>
<evidence type="ECO:0000313" key="2">
    <source>
        <dbReference type="EMBL" id="ACO04387.1"/>
    </source>
</evidence>
<dbReference type="STRING" id="123214.PERMA_0953"/>
<protein>
    <submittedName>
        <fullName evidence="2">Uncharacterized protein</fullName>
    </submittedName>
</protein>
<feature type="compositionally biased region" description="Basic and acidic residues" evidence="1">
    <location>
        <begin position="72"/>
        <end position="92"/>
    </location>
</feature>
<name>C0QPZ4_PERMH</name>
<evidence type="ECO:0000256" key="1">
    <source>
        <dbReference type="SAM" id="MobiDB-lite"/>
    </source>
</evidence>
<evidence type="ECO:0000313" key="3">
    <source>
        <dbReference type="Proteomes" id="UP000001366"/>
    </source>
</evidence>
<dbReference type="HOGENOM" id="CLU_2410662_0_0_0"/>
<proteinExistence type="predicted"/>
<reference evidence="2 3" key="1">
    <citation type="journal article" date="2009" name="J. Bacteriol.">
        <title>Complete and draft genome sequences of six members of the Aquificales.</title>
        <authorList>
            <person name="Reysenbach A.L."/>
            <person name="Hamamura N."/>
            <person name="Podar M."/>
            <person name="Griffiths E."/>
            <person name="Ferreira S."/>
            <person name="Hochstein R."/>
            <person name="Heidelberg J."/>
            <person name="Johnson J."/>
            <person name="Mead D."/>
            <person name="Pohorille A."/>
            <person name="Sarmiento M."/>
            <person name="Schweighofer K."/>
            <person name="Seshadri R."/>
            <person name="Voytek M.A."/>
        </authorList>
    </citation>
    <scope>NUCLEOTIDE SEQUENCE [LARGE SCALE GENOMIC DNA]</scope>
    <source>
        <strain evidence="3">DSM 14350 / EX-H1</strain>
    </source>
</reference>
<gene>
    <name evidence="2" type="ordered locus">PERMA_0953</name>
</gene>
<sequence length="92" mass="11014">MFAIVIGYGLYKFYEASKPRYYKPDHRKIPNYYKGDIRNTPGYYKGDMKKVPKYYKGKISESPNYYRPKGVKPSEKEERSDKNKLEALREGW</sequence>
<dbReference type="Proteomes" id="UP000001366">
    <property type="component" value="Chromosome"/>
</dbReference>
<feature type="region of interest" description="Disordered" evidence="1">
    <location>
        <begin position="59"/>
        <end position="92"/>
    </location>
</feature>
<accession>C0QPZ4</accession>
<dbReference type="KEGG" id="pmx:PERMA_0953"/>
<dbReference type="AlphaFoldDB" id="C0QPZ4"/>